<dbReference type="Pfam" id="PF06702">
    <property type="entry name" value="Fam20C"/>
    <property type="match status" value="1"/>
</dbReference>
<feature type="active site" evidence="6">
    <location>
        <position position="433"/>
    </location>
</feature>
<evidence type="ECO:0000256" key="8">
    <source>
        <dbReference type="PIRSR" id="PIRSR624869-3"/>
    </source>
</evidence>
<keyword evidence="8" id="KW-0464">Manganese</keyword>
<feature type="region of interest" description="Disordered" evidence="9">
    <location>
        <begin position="1"/>
        <end position="86"/>
    </location>
</feature>
<organism evidence="11 12">
    <name type="scientific">Caenorhabditis japonica</name>
    <dbReference type="NCBI Taxonomy" id="281687"/>
    <lineage>
        <taxon>Eukaryota</taxon>
        <taxon>Metazoa</taxon>
        <taxon>Ecdysozoa</taxon>
        <taxon>Nematoda</taxon>
        <taxon>Chromadorea</taxon>
        <taxon>Rhabditida</taxon>
        <taxon>Rhabditina</taxon>
        <taxon>Rhabditomorpha</taxon>
        <taxon>Rhabditoidea</taxon>
        <taxon>Rhabditidae</taxon>
        <taxon>Peloderinae</taxon>
        <taxon>Caenorhabditis</taxon>
    </lineage>
</organism>
<keyword evidence="12" id="KW-1185">Reference proteome</keyword>
<feature type="domain" description="FAM20 C-terminal" evidence="10">
    <location>
        <begin position="326"/>
        <end position="545"/>
    </location>
</feature>
<reference evidence="11" key="2">
    <citation type="submission" date="2022-06" db="UniProtKB">
        <authorList>
            <consortium name="EnsemblMetazoa"/>
        </authorList>
    </citation>
    <scope>IDENTIFICATION</scope>
    <source>
        <strain evidence="11">DF5081</strain>
    </source>
</reference>
<feature type="region of interest" description="Disordered" evidence="9">
    <location>
        <begin position="557"/>
        <end position="579"/>
    </location>
</feature>
<keyword evidence="8" id="KW-0479">Metal-binding</keyword>
<dbReference type="PANTHER" id="PTHR12450:SF22">
    <property type="entry name" value="EXTRACELLULAR SERINE_THREONINE PROTEIN CG31145"/>
    <property type="match status" value="1"/>
</dbReference>
<dbReference type="PANTHER" id="PTHR12450">
    <property type="entry name" value="DENTIN MATRIX PROTEIN 4 PROTEIN FAM20"/>
    <property type="match status" value="1"/>
</dbReference>
<keyword evidence="4" id="KW-1015">Disulfide bond</keyword>
<proteinExistence type="inferred from homology"/>
<feature type="compositionally biased region" description="Basic and acidic residues" evidence="9">
    <location>
        <begin position="567"/>
        <end position="579"/>
    </location>
</feature>
<comment type="similarity">
    <text evidence="2">Belongs to the FAM20 family.</text>
</comment>
<evidence type="ECO:0000313" key="12">
    <source>
        <dbReference type="Proteomes" id="UP000005237"/>
    </source>
</evidence>
<dbReference type="GO" id="GO:0005794">
    <property type="term" value="C:Golgi apparatus"/>
    <property type="evidence" value="ECO:0007669"/>
    <property type="project" value="UniProtKB-SubCell"/>
</dbReference>
<keyword evidence="7" id="KW-0547">Nucleotide-binding</keyword>
<reference evidence="12" key="1">
    <citation type="submission" date="2010-08" db="EMBL/GenBank/DDBJ databases">
        <authorList>
            <consortium name="Caenorhabditis japonica Sequencing Consortium"/>
            <person name="Wilson R.K."/>
        </authorList>
    </citation>
    <scope>NUCLEOTIDE SEQUENCE [LARGE SCALE GENOMIC DNA]</scope>
    <source>
        <strain evidence="12">DF5081</strain>
    </source>
</reference>
<feature type="binding site" evidence="7">
    <location>
        <position position="454"/>
    </location>
    <ligand>
        <name>ATP</name>
        <dbReference type="ChEBI" id="CHEBI:30616"/>
    </ligand>
</feature>
<feature type="binding site" evidence="7">
    <location>
        <position position="243"/>
    </location>
    <ligand>
        <name>ATP</name>
        <dbReference type="ChEBI" id="CHEBI:30616"/>
    </ligand>
</feature>
<protein>
    <submittedName>
        <fullName evidence="11">Fam20C domain-containing protein</fullName>
    </submittedName>
</protein>
<accession>A0A8R1DVX1</accession>
<dbReference type="EnsemblMetazoa" id="CJA13747b.1">
    <property type="protein sequence ID" value="CJA13747b.1"/>
    <property type="gene ID" value="WBGene00132951"/>
</dbReference>
<feature type="region of interest" description="Disordered" evidence="9">
    <location>
        <begin position="107"/>
        <end position="141"/>
    </location>
</feature>
<evidence type="ECO:0000259" key="10">
    <source>
        <dbReference type="Pfam" id="PF06702"/>
    </source>
</evidence>
<evidence type="ECO:0000256" key="7">
    <source>
        <dbReference type="PIRSR" id="PIRSR624869-2"/>
    </source>
</evidence>
<dbReference type="Proteomes" id="UP000005237">
    <property type="component" value="Unassembled WGS sequence"/>
</dbReference>
<keyword evidence="3" id="KW-0333">Golgi apparatus</keyword>
<evidence type="ECO:0000313" key="11">
    <source>
        <dbReference type="EnsemblMetazoa" id="CJA13747b.1"/>
    </source>
</evidence>
<feature type="binding site" evidence="7">
    <location>
        <position position="280"/>
    </location>
    <ligand>
        <name>ATP</name>
        <dbReference type="ChEBI" id="CHEBI:30616"/>
    </ligand>
</feature>
<feature type="binding site" evidence="8">
    <location>
        <position position="280"/>
    </location>
    <ligand>
        <name>Mn(2+)</name>
        <dbReference type="ChEBI" id="CHEBI:29035"/>
    </ligand>
</feature>
<feature type="compositionally biased region" description="Polar residues" evidence="9">
    <location>
        <begin position="50"/>
        <end position="86"/>
    </location>
</feature>
<feature type="binding site" evidence="7">
    <location>
        <position position="259"/>
    </location>
    <ligand>
        <name>ATP</name>
        <dbReference type="ChEBI" id="CHEBI:30616"/>
    </ligand>
</feature>
<dbReference type="InterPro" id="IPR024869">
    <property type="entry name" value="FAM20"/>
</dbReference>
<dbReference type="GO" id="GO:0005524">
    <property type="term" value="F:ATP binding"/>
    <property type="evidence" value="ECO:0007669"/>
    <property type="project" value="UniProtKB-KW"/>
</dbReference>
<evidence type="ECO:0000256" key="4">
    <source>
        <dbReference type="ARBA" id="ARBA00023157"/>
    </source>
</evidence>
<feature type="binding site" evidence="7">
    <location>
        <position position="438"/>
    </location>
    <ligand>
        <name>ATP</name>
        <dbReference type="ChEBI" id="CHEBI:30616"/>
    </ligand>
</feature>
<dbReference type="InterPro" id="IPR009581">
    <property type="entry name" value="FAM20_C"/>
</dbReference>
<feature type="binding site" evidence="8">
    <location>
        <position position="454"/>
    </location>
    <ligand>
        <name>Mn(2+)</name>
        <dbReference type="ChEBI" id="CHEBI:29035"/>
    </ligand>
</feature>
<keyword evidence="5" id="KW-0325">Glycoprotein</keyword>
<feature type="binding site" evidence="7">
    <location>
        <begin position="362"/>
        <end position="365"/>
    </location>
    <ligand>
        <name>ATP</name>
        <dbReference type="ChEBI" id="CHEBI:30616"/>
    </ligand>
</feature>
<feature type="compositionally biased region" description="Polar residues" evidence="9">
    <location>
        <begin position="21"/>
        <end position="37"/>
    </location>
</feature>
<comment type="cofactor">
    <cofactor evidence="8">
        <name>Mn(2+)</name>
        <dbReference type="ChEBI" id="CHEBI:29035"/>
    </cofactor>
</comment>
<dbReference type="GO" id="GO:0046872">
    <property type="term" value="F:metal ion binding"/>
    <property type="evidence" value="ECO:0007669"/>
    <property type="project" value="UniProtKB-KW"/>
</dbReference>
<keyword evidence="7" id="KW-0067">ATP-binding</keyword>
<comment type="subcellular location">
    <subcellularLocation>
        <location evidence="1">Golgi apparatus</location>
    </subcellularLocation>
</comment>
<feature type="compositionally biased region" description="Polar residues" evidence="9">
    <location>
        <begin position="1"/>
        <end position="12"/>
    </location>
</feature>
<evidence type="ECO:0000256" key="6">
    <source>
        <dbReference type="PIRSR" id="PIRSR624869-1"/>
    </source>
</evidence>
<sequence>MCRAANNRSTTPTEPPRIRSTLPNQPTESPRRQTSQPIFHESAPRRRTQPTESPRRQISQPIRQESSSRHQISQPSLHEQCQQPHSIQQRASAVLCGFGEWKNGPHLSEGRVIPSHPVETFPVGQKGLQNQPKPPSLSRDDHADPFNFSFSSNKLILRKLHDYVKNVNFEEMKKNECKKNLTLSKYWENSQQRYVPEDDSWEKFYSNIRSCSVYSDDAMVDKLLHDLNTMPIKNVHIMDGGTQVKFVFTFKNDKQAVFKPMRFGRDYESDPNHFYFSDFERHHAEIATFHLDRVLGFRRAIPTVGRVLNMTTELFEKAEKKLKKTFFFSPAKNFCFVSRCDYYCDTTHAICGFPDMKEGSVQVFLPDESAVPRKHNRNPYRRTYSKKNQIAEWQNNMNYCTDKVKTKQQYAHGRRLLDLVDLHVLDYLIGNQDRHHFESFNVFDNVPSYAIHLDHGRAFGRSDFDDDDILLPLRQCCIIRPSTFETLLKFYSAPKSLTTALHESMSKDPAHPILAYKHYPAIERRLAKVMTYILECFESRKVEEVLISEFHNLDVSDLEQNEEDQSEEHQEKNDVKKTV</sequence>
<evidence type="ECO:0000256" key="5">
    <source>
        <dbReference type="ARBA" id="ARBA00023180"/>
    </source>
</evidence>
<feature type="compositionally biased region" description="Acidic residues" evidence="9">
    <location>
        <begin position="557"/>
        <end position="566"/>
    </location>
</feature>
<evidence type="ECO:0000256" key="3">
    <source>
        <dbReference type="ARBA" id="ARBA00023034"/>
    </source>
</evidence>
<dbReference type="GO" id="GO:0004674">
    <property type="term" value="F:protein serine/threonine kinase activity"/>
    <property type="evidence" value="ECO:0007669"/>
    <property type="project" value="TreeGrafter"/>
</dbReference>
<evidence type="ECO:0000256" key="2">
    <source>
        <dbReference type="ARBA" id="ARBA00006557"/>
    </source>
</evidence>
<evidence type="ECO:0000256" key="1">
    <source>
        <dbReference type="ARBA" id="ARBA00004555"/>
    </source>
</evidence>
<evidence type="ECO:0000256" key="9">
    <source>
        <dbReference type="SAM" id="MobiDB-lite"/>
    </source>
</evidence>
<name>A0A8R1DVX1_CAEJA</name>
<dbReference type="AlphaFoldDB" id="A0A8R1DVX1"/>